<sequence>MERVLIIGGGAAGMTAASWIRRLAPNMKVTVLESTSMVSHAPCGVPYFLEGLFDDPKLFMTYEPSFFIQKRGIDLRVNAKVREIDVSSRVAKIGDENETVEFDYLIIATGSIPSEIKTDGKDKVFFVHHPAHAEELRKALWSLEKIAVIGGGILGVETSEALVSKGKKVVMIHHGSRPLNRMLDDDMASFISPKIARDLDMRLSESVLEVRNGGRTVITNKGEYKVDGTVVAIGVKPNSSLVKGQLELGIHGSVVVNDKMETSEKGIYAVGDVAQSTNVITGKPDWVPYAPVANKMGFVAAFNVAGLEKKFPGVVGTMITKYKETQVGKVGLTYEEALKTNMKAVEAKVQHKTRARYYPGSKDIWVKLIAEESSGRVLGAQIVGDEEVLGRLDVLALAMMKGLTVEDLFFMENAYLPAVARVWDPIVLAARKIYAGD</sequence>
<dbReference type="AlphaFoldDB" id="A0A510DZL3"/>
<evidence type="ECO:0000313" key="12">
    <source>
        <dbReference type="Proteomes" id="UP000325030"/>
    </source>
</evidence>
<dbReference type="Pfam" id="PF02852">
    <property type="entry name" value="Pyr_redox_dim"/>
    <property type="match status" value="1"/>
</dbReference>
<feature type="domain" description="FAD/NAD(P)-binding" evidence="8">
    <location>
        <begin position="3"/>
        <end position="281"/>
    </location>
</feature>
<dbReference type="SUPFAM" id="SSF55424">
    <property type="entry name" value="FAD/NAD-linked reductases, dimerisation (C-terminal) domain"/>
    <property type="match status" value="1"/>
</dbReference>
<dbReference type="Gene3D" id="3.50.50.60">
    <property type="entry name" value="FAD/NAD(P)-binding domain"/>
    <property type="match status" value="2"/>
</dbReference>
<dbReference type="InterPro" id="IPR004099">
    <property type="entry name" value="Pyr_nucl-diS_OxRdtase_dimer"/>
</dbReference>
<name>A0A510DZL3_9CREN</name>
<organism evidence="9 11">
    <name type="scientific">Sulfuracidifex tepidarius</name>
    <dbReference type="NCBI Taxonomy" id="1294262"/>
    <lineage>
        <taxon>Archaea</taxon>
        <taxon>Thermoproteota</taxon>
        <taxon>Thermoprotei</taxon>
        <taxon>Sulfolobales</taxon>
        <taxon>Sulfolobaceae</taxon>
        <taxon>Sulfuracidifex</taxon>
    </lineage>
</organism>
<keyword evidence="6" id="KW-0676">Redox-active center</keyword>
<dbReference type="PANTHER" id="PTHR43429">
    <property type="entry name" value="PYRIDINE NUCLEOTIDE-DISULFIDE OXIDOREDUCTASE DOMAIN-CONTAINING"/>
    <property type="match status" value="1"/>
</dbReference>
<dbReference type="KEGG" id="step:IC006_2715"/>
<dbReference type="RefSeq" id="WP_054845230.1">
    <property type="nucleotide sequence ID" value="NZ_AP018929.1"/>
</dbReference>
<dbReference type="InterPro" id="IPR023753">
    <property type="entry name" value="FAD/NAD-binding_dom"/>
</dbReference>
<gene>
    <name evidence="9" type="ORF">IC006_2715</name>
    <name evidence="10" type="ORF">IC007_2729</name>
</gene>
<dbReference type="InterPro" id="IPR050260">
    <property type="entry name" value="FAD-bd_OxRdtase"/>
</dbReference>
<dbReference type="EMBL" id="AP018929">
    <property type="protein sequence ID" value="BBG25380.1"/>
    <property type="molecule type" value="Genomic_DNA"/>
</dbReference>
<dbReference type="OrthoDB" id="27922at2157"/>
<comment type="similarity">
    <text evidence="2">Belongs to the class-III pyridine nucleotide-disulfide oxidoreductase family.</text>
</comment>
<dbReference type="SUPFAM" id="SSF51905">
    <property type="entry name" value="FAD/NAD(P)-binding domain"/>
    <property type="match status" value="2"/>
</dbReference>
<dbReference type="GeneID" id="41718999"/>
<evidence type="ECO:0000313" key="10">
    <source>
        <dbReference type="EMBL" id="BBG28174.1"/>
    </source>
</evidence>
<dbReference type="Pfam" id="PF07992">
    <property type="entry name" value="Pyr_redox_2"/>
    <property type="match status" value="1"/>
</dbReference>
<dbReference type="PRINTS" id="PR00469">
    <property type="entry name" value="PNDRDTASEII"/>
</dbReference>
<dbReference type="PRINTS" id="PR00368">
    <property type="entry name" value="FADPNR"/>
</dbReference>
<keyword evidence="5" id="KW-0560">Oxidoreductase</keyword>
<evidence type="ECO:0000313" key="11">
    <source>
        <dbReference type="Proteomes" id="UP000322983"/>
    </source>
</evidence>
<evidence type="ECO:0000313" key="9">
    <source>
        <dbReference type="EMBL" id="BBG25380.1"/>
    </source>
</evidence>
<keyword evidence="3" id="KW-0285">Flavoprotein</keyword>
<accession>A0A510E6N7</accession>
<dbReference type="GO" id="GO:0016491">
    <property type="term" value="F:oxidoreductase activity"/>
    <property type="evidence" value="ECO:0007669"/>
    <property type="project" value="UniProtKB-KW"/>
</dbReference>
<evidence type="ECO:0000256" key="1">
    <source>
        <dbReference type="ARBA" id="ARBA00001974"/>
    </source>
</evidence>
<evidence type="ECO:0000256" key="4">
    <source>
        <dbReference type="ARBA" id="ARBA00022827"/>
    </source>
</evidence>
<dbReference type="STRING" id="1294262.GCA_001316085_00651"/>
<reference evidence="9 11" key="2">
    <citation type="journal article" date="2020" name="Int. J. Syst. Evol. Microbiol.">
        <title>Sulfuracidifex tepidarius gen. nov., sp. nov. and transfer of Sulfolobus metallicus Huber and Stetter 1992 to the genus Sulfuracidifex as Sulfuracidifex metallicus comb. nov.</title>
        <authorList>
            <person name="Itoh T."/>
            <person name="Miura T."/>
            <person name="Sakai H.D."/>
            <person name="Kato S."/>
            <person name="Ohkuma M."/>
            <person name="Takashina T."/>
        </authorList>
    </citation>
    <scope>NUCLEOTIDE SEQUENCE [LARGE SCALE GENOMIC DNA]</scope>
    <source>
        <strain evidence="9 11">IC-006</strain>
        <strain evidence="10">IC-007</strain>
    </source>
</reference>
<evidence type="ECO:0000259" key="8">
    <source>
        <dbReference type="Pfam" id="PF07992"/>
    </source>
</evidence>
<dbReference type="Proteomes" id="UP000325030">
    <property type="component" value="Chromosome"/>
</dbReference>
<keyword evidence="4" id="KW-0274">FAD</keyword>
<dbReference type="InterPro" id="IPR016156">
    <property type="entry name" value="FAD/NAD-linked_Rdtase_dimer_sf"/>
</dbReference>
<feature type="domain" description="Pyridine nucleotide-disulphide oxidoreductase dimerisation" evidence="7">
    <location>
        <begin position="320"/>
        <end position="420"/>
    </location>
</feature>
<dbReference type="EMBL" id="AP018930">
    <property type="protein sequence ID" value="BBG28174.1"/>
    <property type="molecule type" value="Genomic_DNA"/>
</dbReference>
<evidence type="ECO:0000256" key="5">
    <source>
        <dbReference type="ARBA" id="ARBA00023002"/>
    </source>
</evidence>
<evidence type="ECO:0000256" key="2">
    <source>
        <dbReference type="ARBA" id="ARBA00009130"/>
    </source>
</evidence>
<dbReference type="Proteomes" id="UP000322983">
    <property type="component" value="Chromosome"/>
</dbReference>
<dbReference type="InterPro" id="IPR036188">
    <property type="entry name" value="FAD/NAD-bd_sf"/>
</dbReference>
<evidence type="ECO:0000256" key="3">
    <source>
        <dbReference type="ARBA" id="ARBA00022630"/>
    </source>
</evidence>
<evidence type="ECO:0000259" key="7">
    <source>
        <dbReference type="Pfam" id="PF02852"/>
    </source>
</evidence>
<protein>
    <submittedName>
        <fullName evidence="9">Coenzyme A disulfide reductase</fullName>
    </submittedName>
</protein>
<reference evidence="12" key="1">
    <citation type="submission" date="2018-09" db="EMBL/GenBank/DDBJ databases">
        <title>Complete Genome Sequencing of Sulfolobus sp. JCM 16834.</title>
        <authorList>
            <person name="Kato S."/>
            <person name="Itoh T."/>
            <person name="Ohkuma M."/>
        </authorList>
    </citation>
    <scope>NUCLEOTIDE SEQUENCE [LARGE SCALE GENOMIC DNA]</scope>
    <source>
        <strain evidence="12">IC-007</strain>
    </source>
</reference>
<evidence type="ECO:0000256" key="6">
    <source>
        <dbReference type="ARBA" id="ARBA00023284"/>
    </source>
</evidence>
<proteinExistence type="inferred from homology"/>
<accession>A0A510DZL3</accession>
<dbReference type="PANTHER" id="PTHR43429:SF1">
    <property type="entry name" value="NAD(P)H SULFUR OXIDOREDUCTASE (COA-DEPENDENT)"/>
    <property type="match status" value="1"/>
</dbReference>
<keyword evidence="11" id="KW-1185">Reference proteome</keyword>
<comment type="cofactor">
    <cofactor evidence="1">
        <name>FAD</name>
        <dbReference type="ChEBI" id="CHEBI:57692"/>
    </cofactor>
</comment>